<protein>
    <recommendedName>
        <fullName evidence="3">Reverse transcriptase domain-containing protein</fullName>
    </recommendedName>
</protein>
<dbReference type="PANTHER" id="PTHR19446">
    <property type="entry name" value="REVERSE TRANSCRIPTASES"/>
    <property type="match status" value="1"/>
</dbReference>
<gene>
    <name evidence="1" type="ORF">PR048_021613</name>
</gene>
<name>A0ABQ9GYQ4_9NEOP</name>
<accession>A0ABQ9GYQ4</accession>
<reference evidence="1 2" key="1">
    <citation type="submission" date="2023-02" db="EMBL/GenBank/DDBJ databases">
        <title>LHISI_Scaffold_Assembly.</title>
        <authorList>
            <person name="Stuart O.P."/>
            <person name="Cleave R."/>
            <person name="Magrath M.J.L."/>
            <person name="Mikheyev A.S."/>
        </authorList>
    </citation>
    <scope>NUCLEOTIDE SEQUENCE [LARGE SCALE GENOMIC DNA]</scope>
    <source>
        <strain evidence="1">Daus_M_001</strain>
        <tissue evidence="1">Leg muscle</tissue>
    </source>
</reference>
<sequence>MFKRKLTGYKPPSLCFRRKDGTLATTNEENCEILANYLRNLLTGEKPIDPIKTEQPIFTYLESLPPDKDEIKRHIARLKNNKALGEDSVIAELWKYASEESIEILQKQIQEICNEETLSKDWKTALIHLLYKEVSMKLLAIIRSTLTDTKSKVKFLGCLSDSFEIKTGVRQVDRLLPLLFNCLLEKIIRTWQMKLKEINYGPIRMGTKFKGIAVDTVAFADDIAILSNDVETARIQIELLKEISRIRHYKKVLKPAVLYAAETLFLNTDKGLLGELEKKERKIIKRNPGFQL</sequence>
<proteinExistence type="predicted"/>
<organism evidence="1 2">
    <name type="scientific">Dryococelus australis</name>
    <dbReference type="NCBI Taxonomy" id="614101"/>
    <lineage>
        <taxon>Eukaryota</taxon>
        <taxon>Metazoa</taxon>
        <taxon>Ecdysozoa</taxon>
        <taxon>Arthropoda</taxon>
        <taxon>Hexapoda</taxon>
        <taxon>Insecta</taxon>
        <taxon>Pterygota</taxon>
        <taxon>Neoptera</taxon>
        <taxon>Polyneoptera</taxon>
        <taxon>Phasmatodea</taxon>
        <taxon>Verophasmatodea</taxon>
        <taxon>Anareolatae</taxon>
        <taxon>Phasmatidae</taxon>
        <taxon>Eurycanthinae</taxon>
        <taxon>Dryococelus</taxon>
    </lineage>
</organism>
<evidence type="ECO:0000313" key="1">
    <source>
        <dbReference type="EMBL" id="KAJ8877160.1"/>
    </source>
</evidence>
<dbReference type="EMBL" id="JARBHB010000008">
    <property type="protein sequence ID" value="KAJ8877160.1"/>
    <property type="molecule type" value="Genomic_DNA"/>
</dbReference>
<comment type="caution">
    <text evidence="1">The sequence shown here is derived from an EMBL/GenBank/DDBJ whole genome shotgun (WGS) entry which is preliminary data.</text>
</comment>
<dbReference type="Proteomes" id="UP001159363">
    <property type="component" value="Chromosome 7"/>
</dbReference>
<keyword evidence="2" id="KW-1185">Reference proteome</keyword>
<evidence type="ECO:0000313" key="2">
    <source>
        <dbReference type="Proteomes" id="UP001159363"/>
    </source>
</evidence>
<evidence type="ECO:0008006" key="3">
    <source>
        <dbReference type="Google" id="ProtNLM"/>
    </source>
</evidence>